<gene>
    <name evidence="2" type="ORF">RhiirA1_427147</name>
    <name evidence="1" type="ORF">RhiirA5_354792</name>
</gene>
<accession>A0A2N0R783</accession>
<reference evidence="2 3" key="3">
    <citation type="submission" date="2017-10" db="EMBL/GenBank/DDBJ databases">
        <title>Extensive intraspecific genome diversity in a model arbuscular mycorrhizal fungus.</title>
        <authorList>
            <person name="Chen E.C.H."/>
            <person name="Morin E."/>
            <person name="Baudet D."/>
            <person name="Noel J."/>
            <person name="Ndikumana S."/>
            <person name="Charron P."/>
            <person name="St-Onge C."/>
            <person name="Giorgi J."/>
            <person name="Grigoriev I.V."/>
            <person name="Roux C."/>
            <person name="Martin F.M."/>
            <person name="Corradi N."/>
        </authorList>
    </citation>
    <scope>NUCLEOTIDE SEQUENCE [LARGE SCALE GENOMIC DNA]</scope>
    <source>
        <strain evidence="2 3">A1</strain>
    </source>
</reference>
<feature type="non-terminal residue" evidence="2">
    <location>
        <position position="61"/>
    </location>
</feature>
<reference evidence="2 3" key="4">
    <citation type="submission" date="2017-10" db="EMBL/GenBank/DDBJ databases">
        <title>Genome analyses suggest a sexual origin of heterokaryosis in a supposedly ancient asexual fungus.</title>
        <authorList>
            <person name="Corradi N."/>
            <person name="Sedzielewska K."/>
            <person name="Noel J."/>
            <person name="Charron P."/>
            <person name="Farinelli L."/>
            <person name="Marton T."/>
            <person name="Kruger M."/>
            <person name="Pelin A."/>
            <person name="Brachmann A."/>
            <person name="Corradi N."/>
        </authorList>
    </citation>
    <scope>NUCLEOTIDE SEQUENCE [LARGE SCALE GENOMIC DNA]</scope>
    <source>
        <strain evidence="2 3">A1</strain>
    </source>
</reference>
<evidence type="ECO:0000313" key="1">
    <source>
        <dbReference type="EMBL" id="PKC10976.1"/>
    </source>
</evidence>
<name>A0A2N0R783_9GLOM</name>
<sequence>KSVPFEAMIGQMKFHQNPVDLYTLTLSLPKKNRKELSVKGPYNNCQHVMDQITSLQIATIH</sequence>
<organism evidence="2 3">
    <name type="scientific">Rhizophagus irregularis</name>
    <dbReference type="NCBI Taxonomy" id="588596"/>
    <lineage>
        <taxon>Eukaryota</taxon>
        <taxon>Fungi</taxon>
        <taxon>Fungi incertae sedis</taxon>
        <taxon>Mucoromycota</taxon>
        <taxon>Glomeromycotina</taxon>
        <taxon>Glomeromycetes</taxon>
        <taxon>Glomerales</taxon>
        <taxon>Glomeraceae</taxon>
        <taxon>Rhizophagus</taxon>
    </lineage>
</organism>
<protein>
    <submittedName>
        <fullName evidence="2">Uncharacterized protein</fullName>
    </submittedName>
</protein>
<dbReference type="VEuPathDB" id="FungiDB:RhiirA1_427147"/>
<reference evidence="1 4" key="1">
    <citation type="submission" date="2016-04" db="EMBL/GenBank/DDBJ databases">
        <title>Genome analyses suggest a sexual origin of heterokaryosis in a supposedly ancient asexual fungus.</title>
        <authorList>
            <person name="Ropars J."/>
            <person name="Sedzielewska K."/>
            <person name="Noel J."/>
            <person name="Charron P."/>
            <person name="Farinelli L."/>
            <person name="Marton T."/>
            <person name="Kruger M."/>
            <person name="Pelin A."/>
            <person name="Brachmann A."/>
            <person name="Corradi N."/>
        </authorList>
    </citation>
    <scope>NUCLEOTIDE SEQUENCE [LARGE SCALE GENOMIC DNA]</scope>
    <source>
        <strain evidence="1 4">A5</strain>
    </source>
</reference>
<dbReference type="Proteomes" id="UP000232722">
    <property type="component" value="Unassembled WGS sequence"/>
</dbReference>
<feature type="non-terminal residue" evidence="2">
    <location>
        <position position="1"/>
    </location>
</feature>
<evidence type="ECO:0000313" key="3">
    <source>
        <dbReference type="Proteomes" id="UP000232688"/>
    </source>
</evidence>
<proteinExistence type="predicted"/>
<dbReference type="Proteomes" id="UP000232688">
    <property type="component" value="Unassembled WGS sequence"/>
</dbReference>
<evidence type="ECO:0000313" key="4">
    <source>
        <dbReference type="Proteomes" id="UP000232722"/>
    </source>
</evidence>
<dbReference type="EMBL" id="LLXJ01000345">
    <property type="protein sequence ID" value="PKC10976.1"/>
    <property type="molecule type" value="Genomic_DNA"/>
</dbReference>
<reference evidence="1 4" key="2">
    <citation type="submission" date="2017-09" db="EMBL/GenBank/DDBJ databases">
        <title>Extensive intraspecific genome diversity in a model arbuscular mycorrhizal fungus.</title>
        <authorList>
            <person name="Chen E.C."/>
            <person name="Morin E."/>
            <person name="Beaudet D."/>
            <person name="Noel J."/>
            <person name="Ndikumana S."/>
            <person name="Charron P."/>
            <person name="St-Onge C."/>
            <person name="Giorgi J."/>
            <person name="Grigoriev I.V."/>
            <person name="Roux C."/>
            <person name="Martin F.M."/>
            <person name="Corradi N."/>
        </authorList>
    </citation>
    <scope>NUCLEOTIDE SEQUENCE [LARGE SCALE GENOMIC DNA]</scope>
    <source>
        <strain evidence="1 4">A5</strain>
    </source>
</reference>
<dbReference type="AlphaFoldDB" id="A0A2N0R783"/>
<evidence type="ECO:0000313" key="2">
    <source>
        <dbReference type="EMBL" id="PKC59161.1"/>
    </source>
</evidence>
<dbReference type="EMBL" id="LLXH01001390">
    <property type="protein sequence ID" value="PKC59161.1"/>
    <property type="molecule type" value="Genomic_DNA"/>
</dbReference>
<comment type="caution">
    <text evidence="2">The sequence shown here is derived from an EMBL/GenBank/DDBJ whole genome shotgun (WGS) entry which is preliminary data.</text>
</comment>